<dbReference type="EMBL" id="CCJX01000021">
    <property type="protein sequence ID" value="CDS94879.1"/>
    <property type="molecule type" value="Genomic_DNA"/>
</dbReference>
<comment type="caution">
    <text evidence="1">The sequence shown here is derived from an EMBL/GenBank/DDBJ whole genome shotgun (WGS) entry which is preliminary data.</text>
</comment>
<name>A0ABP1WPZ9_9VIBR</name>
<proteinExistence type="predicted"/>
<protein>
    <submittedName>
        <fullName evidence="1">Uncharacterized protein</fullName>
    </submittedName>
</protein>
<accession>A0ABP1WPZ9</accession>
<dbReference type="Proteomes" id="UP000049077">
    <property type="component" value="Unassembled WGS sequence"/>
</dbReference>
<gene>
    <name evidence="1" type="ORF">VCR4J5_1170001</name>
</gene>
<organism evidence="1 2">
    <name type="scientific">Vibrio crassostreae</name>
    <dbReference type="NCBI Taxonomy" id="246167"/>
    <lineage>
        <taxon>Bacteria</taxon>
        <taxon>Pseudomonadati</taxon>
        <taxon>Pseudomonadota</taxon>
        <taxon>Gammaproteobacteria</taxon>
        <taxon>Vibrionales</taxon>
        <taxon>Vibrionaceae</taxon>
        <taxon>Vibrio</taxon>
    </lineage>
</organism>
<evidence type="ECO:0000313" key="2">
    <source>
        <dbReference type="Proteomes" id="UP000049077"/>
    </source>
</evidence>
<keyword evidence="2" id="KW-1185">Reference proteome</keyword>
<sequence length="260" mass="30302">MEDSRKWEFLLNGDSRLLRPFSEQLTNVYFDISGGVDHWHDCMNDDFRLSSIYFDEENSPETVWQIGFELISLFNGVCLILDPNHQRLTLEDLLHNGASVPQPEKRTAMAVLGEPDSLNKHIICQEFEDSKKRDIRLFMLNLATEREDVYLLLKYFDLYHDWVNYYKMYETIEAFSKITEIDIDVDTKLLKAFKNTANNYQFSGIQSRHGFKKTIASNKTPSMDLAQAHEFVATIAKGYLNKVANLVVNRPNEKQFKLPE</sequence>
<dbReference type="RefSeq" id="WP_057620342.1">
    <property type="nucleotide sequence ID" value="NZ_CAWMQT010000021.1"/>
</dbReference>
<reference evidence="1 2" key="1">
    <citation type="submission" date="2014-06" db="EMBL/GenBank/DDBJ databases">
        <authorList>
            <person name="Le Roux F."/>
        </authorList>
    </citation>
    <scope>NUCLEOTIDE SEQUENCE [LARGE SCALE GENOMIC DNA]</scope>
    <source>
        <strain evidence="1 2">J5-4</strain>
    </source>
</reference>
<evidence type="ECO:0000313" key="1">
    <source>
        <dbReference type="EMBL" id="CDS94879.1"/>
    </source>
</evidence>